<keyword evidence="1" id="KW-0812">Transmembrane</keyword>
<keyword evidence="3" id="KW-1185">Reference proteome</keyword>
<organism evidence="2 3">
    <name type="scientific">Halosimplex carlsbadense 2-9-1</name>
    <dbReference type="NCBI Taxonomy" id="797114"/>
    <lineage>
        <taxon>Archaea</taxon>
        <taxon>Methanobacteriati</taxon>
        <taxon>Methanobacteriota</taxon>
        <taxon>Stenosarchaea group</taxon>
        <taxon>Halobacteria</taxon>
        <taxon>Halobacteriales</taxon>
        <taxon>Haloarculaceae</taxon>
        <taxon>Halosimplex</taxon>
    </lineage>
</organism>
<feature type="transmembrane region" description="Helical" evidence="1">
    <location>
        <begin position="189"/>
        <end position="209"/>
    </location>
</feature>
<dbReference type="InterPro" id="IPR055941">
    <property type="entry name" value="DUF7519"/>
</dbReference>
<feature type="transmembrane region" description="Helical" evidence="1">
    <location>
        <begin position="94"/>
        <end position="115"/>
    </location>
</feature>
<feature type="transmembrane region" description="Helical" evidence="1">
    <location>
        <begin position="41"/>
        <end position="60"/>
    </location>
</feature>
<sequence length="248" mass="23909">MSAEMDGDRSPDTGPAFPGSAVAVVAAVGAMALLATDPLGLAVVAVAGTGAGTLLLGGYLRFRGRRVVGLLALTAGLATVLVAVGLATVYPAGWVTRVSLVFGTVGPGVLAAALVPLRRSWAGRLVGLATALLVGAVALRGFLSGTGRVSLLVALAGVVVAWDAAEHAVGLGADVGRGAVTVGVSATHLVGSLSVGLVAVVAAVGLYAIGPSSVPLVSVVALLAAVVGLLAALAVDHVPAGDGVDLEP</sequence>
<dbReference type="Proteomes" id="UP000011626">
    <property type="component" value="Unassembled WGS sequence"/>
</dbReference>
<proteinExistence type="predicted"/>
<dbReference type="eggNOG" id="ENOG502N5N1">
    <property type="taxonomic scope" value="Archaea"/>
</dbReference>
<dbReference type="OrthoDB" id="387189at2157"/>
<name>M0CLJ3_9EURY</name>
<feature type="transmembrane region" description="Helical" evidence="1">
    <location>
        <begin position="67"/>
        <end position="88"/>
    </location>
</feature>
<dbReference type="Pfam" id="PF24363">
    <property type="entry name" value="DUF7519"/>
    <property type="match status" value="1"/>
</dbReference>
<feature type="transmembrane region" description="Helical" evidence="1">
    <location>
        <begin position="216"/>
        <end position="235"/>
    </location>
</feature>
<protein>
    <submittedName>
        <fullName evidence="2">Uncharacterized protein</fullName>
    </submittedName>
</protein>
<feature type="transmembrane region" description="Helical" evidence="1">
    <location>
        <begin position="122"/>
        <end position="143"/>
    </location>
</feature>
<keyword evidence="1" id="KW-1133">Transmembrane helix</keyword>
<reference evidence="2 3" key="1">
    <citation type="journal article" date="2014" name="PLoS Genet.">
        <title>Phylogenetically driven sequencing of extremely halophilic archaea reveals strategies for static and dynamic osmo-response.</title>
        <authorList>
            <person name="Becker E.A."/>
            <person name="Seitzer P.M."/>
            <person name="Tritt A."/>
            <person name="Larsen D."/>
            <person name="Krusor M."/>
            <person name="Yao A.I."/>
            <person name="Wu D."/>
            <person name="Madern D."/>
            <person name="Eisen J.A."/>
            <person name="Darling A.E."/>
            <person name="Facciotti M.T."/>
        </authorList>
    </citation>
    <scope>NUCLEOTIDE SEQUENCE [LARGE SCALE GENOMIC DNA]</scope>
    <source>
        <strain evidence="2 3">2-9-1</strain>
    </source>
</reference>
<evidence type="ECO:0000313" key="2">
    <source>
        <dbReference type="EMBL" id="ELZ24111.1"/>
    </source>
</evidence>
<feature type="transmembrane region" description="Helical" evidence="1">
    <location>
        <begin position="16"/>
        <end position="35"/>
    </location>
</feature>
<keyword evidence="1" id="KW-0472">Membrane</keyword>
<accession>M0CLJ3</accession>
<dbReference type="RefSeq" id="WP_006884215.1">
    <property type="nucleotide sequence ID" value="NZ_AOIU01000031.1"/>
</dbReference>
<evidence type="ECO:0000256" key="1">
    <source>
        <dbReference type="SAM" id="Phobius"/>
    </source>
</evidence>
<evidence type="ECO:0000313" key="3">
    <source>
        <dbReference type="Proteomes" id="UP000011626"/>
    </source>
</evidence>
<dbReference type="AlphaFoldDB" id="M0CLJ3"/>
<dbReference type="EMBL" id="AOIU01000031">
    <property type="protein sequence ID" value="ELZ24111.1"/>
    <property type="molecule type" value="Genomic_DNA"/>
</dbReference>
<dbReference type="STRING" id="797114.C475_12717"/>
<gene>
    <name evidence="2" type="ORF">C475_12717</name>
</gene>
<comment type="caution">
    <text evidence="2">The sequence shown here is derived from an EMBL/GenBank/DDBJ whole genome shotgun (WGS) entry which is preliminary data.</text>
</comment>